<accession>A0A9X2J2U4</accession>
<keyword evidence="7" id="KW-1185">Reference proteome</keyword>
<comment type="caution">
    <text evidence="6">The sequence shown here is derived from an EMBL/GenBank/DDBJ whole genome shotgun (WGS) entry which is preliminary data.</text>
</comment>
<dbReference type="Gene3D" id="3.50.50.60">
    <property type="entry name" value="FAD/NAD(P)-binding domain"/>
    <property type="match status" value="1"/>
</dbReference>
<evidence type="ECO:0000256" key="3">
    <source>
        <dbReference type="ARBA" id="ARBA00023002"/>
    </source>
</evidence>
<sequence length="453" mass="48962">METVDVVIVGAGVAGLVAARELTRAGRRVVVLEARDRVGGRLLNDTLPDGGSIEVGGQWVGPGQQRVLELIEELGLTTYPTHTEGRAVTELGGRRSVHTGQTPPLDPLVRADLGRALTRLDRLAAQLSTTTPWQWDRSRRLDGQTFETWIQRHLLTRSGRTYLSLMIRAILAAEPADISALWVCYYIASAGGFGSLLAAQQSRVVGGTQRIAVALADQLGDRVVPNSPVTQVDWTGNAVEITCARGESWRAHRAIIAIPPVLAGRIRYTPGLPSDRDQLTQRMPTGRAIKANVVYEEPFWRRAGRNGQATSDRRLVSFVFDNTPLAGTSGVLVGFMVGTNADTAAELSQQQRRRHVLADLSSYFGPEAAEPIAYIEHDWNTEEYTRGGGTTFTTPLALTRFGPALSRPIGPLHWAGTETATVWNGYIDGAIQSGQRAAQEVDAVLGPLGSPAP</sequence>
<reference evidence="6" key="1">
    <citation type="submission" date="2022-06" db="EMBL/GenBank/DDBJ databases">
        <title>Novel species in genus nocardia.</title>
        <authorList>
            <person name="Li F."/>
        </authorList>
    </citation>
    <scope>NUCLEOTIDE SEQUENCE</scope>
    <source>
        <strain evidence="6">CDC141</strain>
    </source>
</reference>
<name>A0A9X2J2U4_9NOCA</name>
<evidence type="ECO:0000256" key="4">
    <source>
        <dbReference type="PIRSR" id="PIRSR601613-1"/>
    </source>
</evidence>
<dbReference type="SUPFAM" id="SSF54373">
    <property type="entry name" value="FAD-linked reductases, C-terminal domain"/>
    <property type="match status" value="1"/>
</dbReference>
<dbReference type="InterPro" id="IPR050703">
    <property type="entry name" value="Flavin_MAO"/>
</dbReference>
<dbReference type="Proteomes" id="UP001139157">
    <property type="component" value="Unassembled WGS sequence"/>
</dbReference>
<evidence type="ECO:0000313" key="6">
    <source>
        <dbReference type="EMBL" id="MCM6778391.1"/>
    </source>
</evidence>
<comment type="similarity">
    <text evidence="2">Belongs to the flavin monoamine oxidase family.</text>
</comment>
<dbReference type="PANTHER" id="PTHR43563:SF1">
    <property type="entry name" value="AMINE OXIDASE [FLAVIN-CONTAINING] B"/>
    <property type="match status" value="1"/>
</dbReference>
<keyword evidence="3" id="KW-0560">Oxidoreductase</keyword>
<dbReference type="PANTHER" id="PTHR43563">
    <property type="entry name" value="AMINE OXIDASE"/>
    <property type="match status" value="1"/>
</dbReference>
<dbReference type="AlphaFoldDB" id="A0A9X2J2U4"/>
<dbReference type="GO" id="GO:0016491">
    <property type="term" value="F:oxidoreductase activity"/>
    <property type="evidence" value="ECO:0007669"/>
    <property type="project" value="UniProtKB-KW"/>
</dbReference>
<feature type="binding site" evidence="4">
    <location>
        <position position="418"/>
    </location>
    <ligand>
        <name>FAD</name>
        <dbReference type="ChEBI" id="CHEBI:57692"/>
    </ligand>
</feature>
<dbReference type="Pfam" id="PF01593">
    <property type="entry name" value="Amino_oxidase"/>
    <property type="match status" value="1"/>
</dbReference>
<organism evidence="6 7">
    <name type="scientific">Nocardia pulmonis</name>
    <dbReference type="NCBI Taxonomy" id="2951408"/>
    <lineage>
        <taxon>Bacteria</taxon>
        <taxon>Bacillati</taxon>
        <taxon>Actinomycetota</taxon>
        <taxon>Actinomycetes</taxon>
        <taxon>Mycobacteriales</taxon>
        <taxon>Nocardiaceae</taxon>
        <taxon>Nocardia</taxon>
    </lineage>
</organism>
<evidence type="ECO:0000313" key="7">
    <source>
        <dbReference type="Proteomes" id="UP001139157"/>
    </source>
</evidence>
<dbReference type="RefSeq" id="WP_251917897.1">
    <property type="nucleotide sequence ID" value="NZ_JAMRXG010000021.1"/>
</dbReference>
<dbReference type="InterPro" id="IPR036188">
    <property type="entry name" value="FAD/NAD-bd_sf"/>
</dbReference>
<dbReference type="InterPro" id="IPR002937">
    <property type="entry name" value="Amino_oxidase"/>
</dbReference>
<protein>
    <submittedName>
        <fullName evidence="6">Flavin monoamine oxidase family protein</fullName>
    </submittedName>
</protein>
<evidence type="ECO:0000256" key="1">
    <source>
        <dbReference type="ARBA" id="ARBA00001974"/>
    </source>
</evidence>
<evidence type="ECO:0000256" key="2">
    <source>
        <dbReference type="ARBA" id="ARBA00005995"/>
    </source>
</evidence>
<gene>
    <name evidence="6" type="ORF">NDR86_33370</name>
</gene>
<feature type="domain" description="Amine oxidase" evidence="5">
    <location>
        <begin position="13"/>
        <end position="441"/>
    </location>
</feature>
<feature type="binding site" evidence="4">
    <location>
        <position position="229"/>
    </location>
    <ligand>
        <name>FAD</name>
        <dbReference type="ChEBI" id="CHEBI:57692"/>
    </ligand>
</feature>
<dbReference type="SUPFAM" id="SSF51905">
    <property type="entry name" value="FAD/NAD(P)-binding domain"/>
    <property type="match status" value="1"/>
</dbReference>
<feature type="binding site" evidence="4">
    <location>
        <begin position="33"/>
        <end position="34"/>
    </location>
    <ligand>
        <name>FAD</name>
        <dbReference type="ChEBI" id="CHEBI:57692"/>
    </ligand>
</feature>
<evidence type="ECO:0000259" key="5">
    <source>
        <dbReference type="Pfam" id="PF01593"/>
    </source>
</evidence>
<proteinExistence type="inferred from homology"/>
<feature type="binding site" evidence="4">
    <location>
        <position position="335"/>
    </location>
    <ligand>
        <name>substrate</name>
    </ligand>
</feature>
<comment type="cofactor">
    <cofactor evidence="1">
        <name>FAD</name>
        <dbReference type="ChEBI" id="CHEBI:57692"/>
    </cofactor>
</comment>
<dbReference type="InterPro" id="IPR001613">
    <property type="entry name" value="Flavin_amine_oxidase"/>
</dbReference>
<dbReference type="PRINTS" id="PR00757">
    <property type="entry name" value="AMINEOXDASEF"/>
</dbReference>
<dbReference type="EMBL" id="JAMRXG010000021">
    <property type="protein sequence ID" value="MCM6778391.1"/>
    <property type="molecule type" value="Genomic_DNA"/>
</dbReference>